<dbReference type="AlphaFoldDB" id="A0AA36ITP2"/>
<accession>A0AA36ITP2</accession>
<reference evidence="2" key="1">
    <citation type="submission" date="2023-08" db="EMBL/GenBank/DDBJ databases">
        <authorList>
            <person name="Chen Y."/>
            <person name="Shah S."/>
            <person name="Dougan E. K."/>
            <person name="Thang M."/>
            <person name="Chan C."/>
        </authorList>
    </citation>
    <scope>NUCLEOTIDE SEQUENCE</scope>
</reference>
<feature type="region of interest" description="Disordered" evidence="1">
    <location>
        <begin position="136"/>
        <end position="177"/>
    </location>
</feature>
<dbReference type="Proteomes" id="UP001178507">
    <property type="component" value="Unassembled WGS sequence"/>
</dbReference>
<feature type="region of interest" description="Disordered" evidence="1">
    <location>
        <begin position="190"/>
        <end position="216"/>
    </location>
</feature>
<evidence type="ECO:0000256" key="1">
    <source>
        <dbReference type="SAM" id="MobiDB-lite"/>
    </source>
</evidence>
<comment type="caution">
    <text evidence="2">The sequence shown here is derived from an EMBL/GenBank/DDBJ whole genome shotgun (WGS) entry which is preliminary data.</text>
</comment>
<sequence length="297" mass="32832">MHQASKFQSFDDAYSFATRTAQMDPAEGLKPSIQELVLLLRKALRTVCEELRRIHKGNKSLEEQHRALAGQLADHELKQSLQAISVRSGSPRRPQCMQAMQAMQATQAEAVEKAAEKASVEMQTLVQAMPSVQARSSAQATVAPSMPMPSPVPDESKDSKDSPDRKSSGRQDRRLTLRLSKSLLRKLSSGCDINEDDESEDESGSEIFEANNPEEVQEMQKLLQRLCSRYDIASYGGTMIGDGRHSTASSKQRFEEEPETSPTSRASAASQSRRLAPGLEDSAADLPPRKLTIFQKR</sequence>
<keyword evidence="3" id="KW-1185">Reference proteome</keyword>
<feature type="region of interest" description="Disordered" evidence="1">
    <location>
        <begin position="235"/>
        <end position="297"/>
    </location>
</feature>
<proteinExistence type="predicted"/>
<evidence type="ECO:0000313" key="3">
    <source>
        <dbReference type="Proteomes" id="UP001178507"/>
    </source>
</evidence>
<evidence type="ECO:0000313" key="2">
    <source>
        <dbReference type="EMBL" id="CAJ1392689.1"/>
    </source>
</evidence>
<name>A0AA36ITP2_9DINO</name>
<feature type="compositionally biased region" description="Acidic residues" evidence="1">
    <location>
        <begin position="193"/>
        <end position="204"/>
    </location>
</feature>
<gene>
    <name evidence="2" type="ORF">EVOR1521_LOCUS17729</name>
</gene>
<feature type="compositionally biased region" description="Low complexity" evidence="1">
    <location>
        <begin position="264"/>
        <end position="276"/>
    </location>
</feature>
<organism evidence="2 3">
    <name type="scientific">Effrenium voratum</name>
    <dbReference type="NCBI Taxonomy" id="2562239"/>
    <lineage>
        <taxon>Eukaryota</taxon>
        <taxon>Sar</taxon>
        <taxon>Alveolata</taxon>
        <taxon>Dinophyceae</taxon>
        <taxon>Suessiales</taxon>
        <taxon>Symbiodiniaceae</taxon>
        <taxon>Effrenium</taxon>
    </lineage>
</organism>
<protein>
    <submittedName>
        <fullName evidence="2">Uncharacterized protein</fullName>
    </submittedName>
</protein>
<dbReference type="EMBL" id="CAUJNA010002380">
    <property type="protein sequence ID" value="CAJ1392689.1"/>
    <property type="molecule type" value="Genomic_DNA"/>
</dbReference>
<feature type="compositionally biased region" description="Basic and acidic residues" evidence="1">
    <location>
        <begin position="154"/>
        <end position="175"/>
    </location>
</feature>